<dbReference type="GO" id="GO:0006032">
    <property type="term" value="P:chitin catabolic process"/>
    <property type="evidence" value="ECO:0007669"/>
    <property type="project" value="TreeGrafter"/>
</dbReference>
<dbReference type="PANTHER" id="PTHR11177:SF235">
    <property type="entry name" value="CHITINASE-LIKE PROTEIN IDGF1-RELATED"/>
    <property type="match status" value="1"/>
</dbReference>
<evidence type="ECO:0000256" key="6">
    <source>
        <dbReference type="ARBA" id="ARBA00023157"/>
    </source>
</evidence>
<name>A0A1I8NN39_STOCA</name>
<evidence type="ECO:0000256" key="4">
    <source>
        <dbReference type="ARBA" id="ARBA00022525"/>
    </source>
</evidence>
<evidence type="ECO:0000256" key="8">
    <source>
        <dbReference type="SAM" id="SignalP"/>
    </source>
</evidence>
<dbReference type="VEuPathDB" id="VectorBase:SCAU000523"/>
<dbReference type="GO" id="GO:0005576">
    <property type="term" value="C:extracellular region"/>
    <property type="evidence" value="ECO:0007669"/>
    <property type="project" value="UniProtKB-SubCell"/>
</dbReference>
<dbReference type="GO" id="GO:0004568">
    <property type="term" value="F:chitinase activity"/>
    <property type="evidence" value="ECO:0007669"/>
    <property type="project" value="TreeGrafter"/>
</dbReference>
<dbReference type="InterPro" id="IPR050314">
    <property type="entry name" value="Glycosyl_Hydrlase_18"/>
</dbReference>
<accession>A0A1I8NN39</accession>
<dbReference type="KEGG" id="scac:106081669"/>
<reference evidence="10" key="1">
    <citation type="submission" date="2020-05" db="UniProtKB">
        <authorList>
            <consortium name="EnsemblMetazoa"/>
        </authorList>
    </citation>
    <scope>IDENTIFICATION</scope>
    <source>
        <strain evidence="10">USDA</strain>
    </source>
</reference>
<feature type="signal peptide" evidence="8">
    <location>
        <begin position="1"/>
        <end position="19"/>
    </location>
</feature>
<keyword evidence="6" id="KW-1015">Disulfide bond</keyword>
<comment type="subcellular location">
    <subcellularLocation>
        <location evidence="1">Secreted</location>
    </subcellularLocation>
</comment>
<keyword evidence="7" id="KW-0325">Glycoprotein</keyword>
<dbReference type="InterPro" id="IPR029070">
    <property type="entry name" value="Chitinase_insertion_sf"/>
</dbReference>
<dbReference type="AlphaFoldDB" id="A0A1I8NN39"/>
<keyword evidence="3" id="KW-0217">Developmental protein</keyword>
<dbReference type="OrthoDB" id="76388at2759"/>
<dbReference type="SUPFAM" id="SSF54556">
    <property type="entry name" value="Chitinase insertion domain"/>
    <property type="match status" value="1"/>
</dbReference>
<dbReference type="EnsemblMetazoa" id="SCAU000523-RA">
    <property type="protein sequence ID" value="SCAU000523-PA"/>
    <property type="gene ID" value="SCAU000523"/>
</dbReference>
<dbReference type="Gene3D" id="3.10.50.10">
    <property type="match status" value="1"/>
</dbReference>
<dbReference type="InterPro" id="IPR017853">
    <property type="entry name" value="GH"/>
</dbReference>
<protein>
    <recommendedName>
        <fullName evidence="9">GH18 domain-containing protein</fullName>
    </recommendedName>
</protein>
<evidence type="ECO:0000259" key="9">
    <source>
        <dbReference type="PROSITE" id="PS51910"/>
    </source>
</evidence>
<dbReference type="STRING" id="35570.A0A1I8NN39"/>
<dbReference type="PROSITE" id="PS51910">
    <property type="entry name" value="GH18_2"/>
    <property type="match status" value="1"/>
</dbReference>
<dbReference type="Pfam" id="PF00704">
    <property type="entry name" value="Glyco_hydro_18"/>
    <property type="match status" value="1"/>
</dbReference>
<proteinExistence type="inferred from homology"/>
<dbReference type="SUPFAM" id="SSF51445">
    <property type="entry name" value="(Trans)glycosidases"/>
    <property type="match status" value="1"/>
</dbReference>
<keyword evidence="4" id="KW-0964">Secreted</keyword>
<dbReference type="Proteomes" id="UP000095300">
    <property type="component" value="Unassembled WGS sequence"/>
</dbReference>
<evidence type="ECO:0000256" key="5">
    <source>
        <dbReference type="ARBA" id="ARBA00022729"/>
    </source>
</evidence>
<dbReference type="GO" id="GO:0008061">
    <property type="term" value="F:chitin binding"/>
    <property type="evidence" value="ECO:0007669"/>
    <property type="project" value="InterPro"/>
</dbReference>
<dbReference type="InterPro" id="IPR011583">
    <property type="entry name" value="Chitinase_II/V-like_cat"/>
</dbReference>
<evidence type="ECO:0000256" key="1">
    <source>
        <dbReference type="ARBA" id="ARBA00004613"/>
    </source>
</evidence>
<dbReference type="Gene3D" id="3.20.20.80">
    <property type="entry name" value="Glycosidases"/>
    <property type="match status" value="1"/>
</dbReference>
<dbReference type="FunFam" id="3.20.20.80:FF:000071">
    <property type="entry name" value="Imaginal disc growth factor"/>
    <property type="match status" value="1"/>
</dbReference>
<evidence type="ECO:0000256" key="3">
    <source>
        <dbReference type="ARBA" id="ARBA00022473"/>
    </source>
</evidence>
<dbReference type="SMART" id="SM00636">
    <property type="entry name" value="Glyco_18"/>
    <property type="match status" value="1"/>
</dbReference>
<feature type="chain" id="PRO_5009325223" description="GH18 domain-containing protein" evidence="8">
    <location>
        <begin position="20"/>
        <end position="442"/>
    </location>
</feature>
<keyword evidence="5 8" id="KW-0732">Signal</keyword>
<evidence type="ECO:0000313" key="11">
    <source>
        <dbReference type="Proteomes" id="UP000095300"/>
    </source>
</evidence>
<dbReference type="InterPro" id="IPR001223">
    <property type="entry name" value="Glyco_hydro18_cat"/>
</dbReference>
<sequence length="442" mass="50424">MKFWLNLFAFAAVGHLTLALGPNMICYYDASSEDRVGQAKFTIQDIESVIQFCTHLVYGYVGIDPETFEIISLNVQRDVKKRHFAAVTELKDRYPSTKFLLSVGGDKDLNKPEKYINLLESGKANQTKFIESARDVLRAYNFDGLDLAFQLPRNKPLKVHSEIGQVWKSFKKFFSGDQIVDEKSDEHKEQFTELVKDIRTAFRTYDLMLTLTVLPNVNSSWYFNAPAIINNLDYVNLAAFDFTTPERNPHEADYTAPLFPLPQEGNRMTHYSVDYQVDHWISQRVPHSKINVGITTYGRAWKMTTESKADGLPIVQHTDGPAPAGEETRTEGLLKYSEICQLTSPWKVDRKGDESPIKRIVDRTHKYGVYAYRSADSKGENGMWVSFEDTDTVATKATYVRNRGLGGVALFDLSMDDFRGNCANEKFPLLKAIKYKFCERCI</sequence>
<feature type="domain" description="GH18" evidence="9">
    <location>
        <begin position="22"/>
        <end position="440"/>
    </location>
</feature>
<evidence type="ECO:0000313" key="10">
    <source>
        <dbReference type="EnsemblMetazoa" id="SCAU000523-PA"/>
    </source>
</evidence>
<evidence type="ECO:0000256" key="2">
    <source>
        <dbReference type="ARBA" id="ARBA00006606"/>
    </source>
</evidence>
<evidence type="ECO:0000256" key="7">
    <source>
        <dbReference type="ARBA" id="ARBA00023180"/>
    </source>
</evidence>
<dbReference type="GO" id="GO:0005975">
    <property type="term" value="P:carbohydrate metabolic process"/>
    <property type="evidence" value="ECO:0007669"/>
    <property type="project" value="InterPro"/>
</dbReference>
<gene>
    <name evidence="10" type="primary">106081669</name>
</gene>
<comment type="similarity">
    <text evidence="2">Belongs to the glycosyl hydrolase 18 family. IDGF subfamily.</text>
</comment>
<dbReference type="PANTHER" id="PTHR11177">
    <property type="entry name" value="CHITINASE"/>
    <property type="match status" value="1"/>
</dbReference>
<keyword evidence="11" id="KW-1185">Reference proteome</keyword>
<organism evidence="10 11">
    <name type="scientific">Stomoxys calcitrans</name>
    <name type="common">Stable fly</name>
    <name type="synonym">Conops calcitrans</name>
    <dbReference type="NCBI Taxonomy" id="35570"/>
    <lineage>
        <taxon>Eukaryota</taxon>
        <taxon>Metazoa</taxon>
        <taxon>Ecdysozoa</taxon>
        <taxon>Arthropoda</taxon>
        <taxon>Hexapoda</taxon>
        <taxon>Insecta</taxon>
        <taxon>Pterygota</taxon>
        <taxon>Neoptera</taxon>
        <taxon>Endopterygota</taxon>
        <taxon>Diptera</taxon>
        <taxon>Brachycera</taxon>
        <taxon>Muscomorpha</taxon>
        <taxon>Muscoidea</taxon>
        <taxon>Muscidae</taxon>
        <taxon>Stomoxys</taxon>
    </lineage>
</organism>